<evidence type="ECO:0000313" key="5">
    <source>
        <dbReference type="Proteomes" id="UP001235939"/>
    </source>
</evidence>
<evidence type="ECO:0000256" key="1">
    <source>
        <dbReference type="ARBA" id="ARBA00004141"/>
    </source>
</evidence>
<protein>
    <submittedName>
        <fullName evidence="4">TMEM104</fullName>
    </submittedName>
</protein>
<sequence>MKTSLTLCWWGNTGSYAGAGVQYVIPALLVYRARKDSLQLLGLGVHNKHASPFWHNGWIVFVLIWTVICIVLVTIHHIYTGRKLIHRRNGRFSRQNKRQNLTPSIDRRRN</sequence>
<reference evidence="4 5" key="1">
    <citation type="submission" date="2022-01" db="EMBL/GenBank/DDBJ databases">
        <title>A chromosomal length assembly of Cordylochernes scorpioides.</title>
        <authorList>
            <person name="Zeh D."/>
            <person name="Zeh J."/>
        </authorList>
    </citation>
    <scope>NUCLEOTIDE SEQUENCE [LARGE SCALE GENOMIC DNA]</scope>
    <source>
        <strain evidence="4">IN4F17</strain>
        <tissue evidence="4">Whole Body</tissue>
    </source>
</reference>
<dbReference type="EMBL" id="CP092880">
    <property type="protein sequence ID" value="UYV80167.1"/>
    <property type="molecule type" value="Genomic_DNA"/>
</dbReference>
<keyword evidence="3" id="KW-0472">Membrane</keyword>
<dbReference type="Proteomes" id="UP001235939">
    <property type="component" value="Chromosome 18"/>
</dbReference>
<dbReference type="PANTHER" id="PTHR16189">
    <property type="entry name" value="TRANSMEMBRANE PROTEIN 104-RELATED"/>
    <property type="match status" value="1"/>
</dbReference>
<keyword evidence="3" id="KW-0812">Transmembrane</keyword>
<evidence type="ECO:0000313" key="4">
    <source>
        <dbReference type="EMBL" id="UYV80167.1"/>
    </source>
</evidence>
<evidence type="ECO:0000256" key="3">
    <source>
        <dbReference type="SAM" id="Phobius"/>
    </source>
</evidence>
<gene>
    <name evidence="4" type="ORF">LAZ67_18001867</name>
</gene>
<organism evidence="4 5">
    <name type="scientific">Cordylochernes scorpioides</name>
    <dbReference type="NCBI Taxonomy" id="51811"/>
    <lineage>
        <taxon>Eukaryota</taxon>
        <taxon>Metazoa</taxon>
        <taxon>Ecdysozoa</taxon>
        <taxon>Arthropoda</taxon>
        <taxon>Chelicerata</taxon>
        <taxon>Arachnida</taxon>
        <taxon>Pseudoscorpiones</taxon>
        <taxon>Cheliferoidea</taxon>
        <taxon>Chernetidae</taxon>
        <taxon>Cordylochernes</taxon>
    </lineage>
</organism>
<feature type="transmembrane region" description="Helical" evidence="3">
    <location>
        <begin position="58"/>
        <end position="79"/>
    </location>
</feature>
<keyword evidence="5" id="KW-1185">Reference proteome</keyword>
<accession>A0ABY6LIB4</accession>
<keyword evidence="3" id="KW-1133">Transmembrane helix</keyword>
<name>A0ABY6LIB4_9ARAC</name>
<comment type="subcellular location">
    <subcellularLocation>
        <location evidence="1">Membrane</location>
        <topology evidence="1">Multi-pass membrane protein</topology>
    </subcellularLocation>
</comment>
<evidence type="ECO:0000256" key="2">
    <source>
        <dbReference type="SAM" id="MobiDB-lite"/>
    </source>
</evidence>
<feature type="region of interest" description="Disordered" evidence="2">
    <location>
        <begin position="90"/>
        <end position="110"/>
    </location>
</feature>
<dbReference type="PANTHER" id="PTHR16189:SF0">
    <property type="entry name" value="TRANSMEMBRANE PROTEIN 104"/>
    <property type="match status" value="1"/>
</dbReference>
<proteinExistence type="predicted"/>